<sequence>MLTVIARCVGRLTATSFALFGFSYFERTAPSLSCHPANRPRRAPRCWRGEMVAVWSLEVWPFVLFDVLLWLKPEDPPGLGHPHPAKPAVQLLDVMRFDRNLPESFVHPGLAPGWTRCVPAKKLRIAWAKSRNACCCTIWEPAASRNRRGPPSTAHSARCSRAHGVLPGTEDEHDGVTLGEDEQRQLVCALTRSWSWCRQRRDVGVHGGGRFRACRTAGLATKPGPGRPQPGGASRRPRV</sequence>
<reference evidence="2" key="1">
    <citation type="submission" date="2019-05" db="EMBL/GenBank/DDBJ databases">
        <authorList>
            <person name="Naeem R."/>
            <person name="Antony C."/>
            <person name="Guan Q."/>
        </authorList>
    </citation>
    <scope>NUCLEOTIDE SEQUENCE</scope>
    <source>
        <strain evidence="2">2</strain>
    </source>
</reference>
<gene>
    <name evidence="2" type="ORF">BIN_B_05277</name>
</gene>
<dbReference type="AlphaFoldDB" id="A0A653F2H9"/>
<accession>A0A653F2H9</accession>
<organism evidence="2">
    <name type="scientific">Mycobacterium riyadhense</name>
    <dbReference type="NCBI Taxonomy" id="486698"/>
    <lineage>
        <taxon>Bacteria</taxon>
        <taxon>Bacillati</taxon>
        <taxon>Actinomycetota</taxon>
        <taxon>Actinomycetes</taxon>
        <taxon>Mycobacteriales</taxon>
        <taxon>Mycobacteriaceae</taxon>
        <taxon>Mycobacterium</taxon>
    </lineage>
</organism>
<feature type="region of interest" description="Disordered" evidence="1">
    <location>
        <begin position="216"/>
        <end position="239"/>
    </location>
</feature>
<feature type="region of interest" description="Disordered" evidence="1">
    <location>
        <begin position="145"/>
        <end position="178"/>
    </location>
</feature>
<dbReference type="EMBL" id="LR589175">
    <property type="protein sequence ID" value="VTP03820.1"/>
    <property type="molecule type" value="Genomic_DNA"/>
</dbReference>
<name>A0A653F2H9_9MYCO</name>
<evidence type="ECO:0000313" key="2">
    <source>
        <dbReference type="EMBL" id="VTP03820.1"/>
    </source>
</evidence>
<proteinExistence type="predicted"/>
<protein>
    <submittedName>
        <fullName evidence="2">Uncharacterized protein</fullName>
    </submittedName>
</protein>
<evidence type="ECO:0000256" key="1">
    <source>
        <dbReference type="SAM" id="MobiDB-lite"/>
    </source>
</evidence>